<dbReference type="Proteomes" id="UP000247409">
    <property type="component" value="Unassembled WGS sequence"/>
</dbReference>
<protein>
    <submittedName>
        <fullName evidence="1">Uncharacterized protein</fullName>
    </submittedName>
</protein>
<proteinExistence type="predicted"/>
<comment type="caution">
    <text evidence="1">The sequence shown here is derived from an EMBL/GenBank/DDBJ whole genome shotgun (WGS) entry which is preliminary data.</text>
</comment>
<gene>
    <name evidence="1" type="ORF">BWQ96_08656</name>
</gene>
<name>A0A2V3IHR0_9FLOR</name>
<organism evidence="1 2">
    <name type="scientific">Gracilariopsis chorda</name>
    <dbReference type="NCBI Taxonomy" id="448386"/>
    <lineage>
        <taxon>Eukaryota</taxon>
        <taxon>Rhodophyta</taxon>
        <taxon>Florideophyceae</taxon>
        <taxon>Rhodymeniophycidae</taxon>
        <taxon>Gracilariales</taxon>
        <taxon>Gracilariaceae</taxon>
        <taxon>Gracilariopsis</taxon>
    </lineage>
</organism>
<dbReference type="EMBL" id="NBIV01000205">
    <property type="protein sequence ID" value="PXF41645.1"/>
    <property type="molecule type" value="Genomic_DNA"/>
</dbReference>
<reference evidence="1 2" key="1">
    <citation type="journal article" date="2018" name="Mol. Biol. Evol.">
        <title>Analysis of the draft genome of the red seaweed Gracilariopsis chorda provides insights into genome size evolution in Rhodophyta.</title>
        <authorList>
            <person name="Lee J."/>
            <person name="Yang E.C."/>
            <person name="Graf L."/>
            <person name="Yang J.H."/>
            <person name="Qiu H."/>
            <person name="Zel Zion U."/>
            <person name="Chan C.X."/>
            <person name="Stephens T.G."/>
            <person name="Weber A.P.M."/>
            <person name="Boo G.H."/>
            <person name="Boo S.M."/>
            <person name="Kim K.M."/>
            <person name="Shin Y."/>
            <person name="Jung M."/>
            <person name="Lee S.J."/>
            <person name="Yim H.S."/>
            <person name="Lee J.H."/>
            <person name="Bhattacharya D."/>
            <person name="Yoon H.S."/>
        </authorList>
    </citation>
    <scope>NUCLEOTIDE SEQUENCE [LARGE SCALE GENOMIC DNA]</scope>
    <source>
        <strain evidence="1 2">SKKU-2015</strain>
        <tissue evidence="1">Whole body</tissue>
    </source>
</reference>
<sequence length="100" mass="10675">MLPADAPVPGEEEHEAARVLLNPPLLALYALTNGVTHAAARRMLLALVAGAPSAKPPTQPAEPPIPEVLSKTYRTPVLPAFKNLIDQHAPHLVIAHVRPH</sequence>
<accession>A0A2V3IHR0</accession>
<dbReference type="AlphaFoldDB" id="A0A2V3IHR0"/>
<keyword evidence="2" id="KW-1185">Reference proteome</keyword>
<evidence type="ECO:0000313" key="2">
    <source>
        <dbReference type="Proteomes" id="UP000247409"/>
    </source>
</evidence>
<evidence type="ECO:0000313" key="1">
    <source>
        <dbReference type="EMBL" id="PXF41645.1"/>
    </source>
</evidence>